<evidence type="ECO:0000256" key="2">
    <source>
        <dbReference type="ARBA" id="ARBA00023315"/>
    </source>
</evidence>
<dbReference type="InterPro" id="IPR016181">
    <property type="entry name" value="Acyl_CoA_acyltransferase"/>
</dbReference>
<dbReference type="EMBL" id="RFFL01000004">
    <property type="protein sequence ID" value="RMI01848.1"/>
    <property type="molecule type" value="Genomic_DNA"/>
</dbReference>
<name>A0ABX9V8J5_9GAMM</name>
<accession>A0ABX9V8J5</accession>
<evidence type="ECO:0000313" key="5">
    <source>
        <dbReference type="Proteomes" id="UP000269134"/>
    </source>
</evidence>
<protein>
    <submittedName>
        <fullName evidence="4">N-acetyltransferase</fullName>
    </submittedName>
</protein>
<dbReference type="GeneID" id="84608653"/>
<dbReference type="CDD" id="cd04301">
    <property type="entry name" value="NAT_SF"/>
    <property type="match status" value="1"/>
</dbReference>
<reference evidence="4 5" key="1">
    <citation type="submission" date="2018-10" db="EMBL/GenBank/DDBJ databases">
        <title>Pseudomonas sp. GL14 genome.</title>
        <authorList>
            <person name="Peng J."/>
            <person name="Liu Z.-P."/>
        </authorList>
    </citation>
    <scope>NUCLEOTIDE SEQUENCE [LARGE SCALE GENOMIC DNA]</scope>
    <source>
        <strain evidence="4 5">GL14</strain>
    </source>
</reference>
<keyword evidence="5" id="KW-1185">Reference proteome</keyword>
<evidence type="ECO:0000256" key="1">
    <source>
        <dbReference type="ARBA" id="ARBA00022679"/>
    </source>
</evidence>
<dbReference type="InterPro" id="IPR000182">
    <property type="entry name" value="GNAT_dom"/>
</dbReference>
<comment type="caution">
    <text evidence="4">The sequence shown here is derived from an EMBL/GenBank/DDBJ whole genome shotgun (WGS) entry which is preliminary data.</text>
</comment>
<dbReference type="Gene3D" id="3.40.630.30">
    <property type="match status" value="1"/>
</dbReference>
<keyword evidence="2" id="KW-0012">Acyltransferase</keyword>
<evidence type="ECO:0000259" key="3">
    <source>
        <dbReference type="PROSITE" id="PS51186"/>
    </source>
</evidence>
<dbReference type="InterPro" id="IPR050832">
    <property type="entry name" value="Bact_Acetyltransf"/>
</dbReference>
<dbReference type="RefSeq" id="WP_122076211.1">
    <property type="nucleotide sequence ID" value="NZ_DALZUG010000012.1"/>
</dbReference>
<dbReference type="PROSITE" id="PS51186">
    <property type="entry name" value="GNAT"/>
    <property type="match status" value="1"/>
</dbReference>
<gene>
    <name evidence="4" type="ORF">EA795_06355</name>
</gene>
<keyword evidence="1" id="KW-0808">Transferase</keyword>
<dbReference type="PANTHER" id="PTHR43877">
    <property type="entry name" value="AMINOALKYLPHOSPHONATE N-ACETYLTRANSFERASE-RELATED-RELATED"/>
    <property type="match status" value="1"/>
</dbReference>
<sequence length="155" mass="17165">MELLLLADPSEAKLRAYLPHSKCFVASRDDVVVGACVVQALAAGAHELMSIAVHPSHQQAGHGSALLKWVIEHFRQAGASQLEVGTGSFGYQLAFYQRHGFRVTAINRDFFTRNYPEPIFENGIQLFDMLRLTLAYGDDAASPAKPHLEWSRTEP</sequence>
<proteinExistence type="predicted"/>
<dbReference type="Pfam" id="PF13508">
    <property type="entry name" value="Acetyltransf_7"/>
    <property type="match status" value="1"/>
</dbReference>
<evidence type="ECO:0000313" key="4">
    <source>
        <dbReference type="EMBL" id="RMI01848.1"/>
    </source>
</evidence>
<dbReference type="SUPFAM" id="SSF55729">
    <property type="entry name" value="Acyl-CoA N-acyltransferases (Nat)"/>
    <property type="match status" value="1"/>
</dbReference>
<feature type="domain" description="N-acetyltransferase" evidence="3">
    <location>
        <begin position="1"/>
        <end position="131"/>
    </location>
</feature>
<dbReference type="Proteomes" id="UP000269134">
    <property type="component" value="Unassembled WGS sequence"/>
</dbReference>
<organism evidence="4 5">
    <name type="scientific">Stutzerimonas nitrititolerans</name>
    <dbReference type="NCBI Taxonomy" id="2482751"/>
    <lineage>
        <taxon>Bacteria</taxon>
        <taxon>Pseudomonadati</taxon>
        <taxon>Pseudomonadota</taxon>
        <taxon>Gammaproteobacteria</taxon>
        <taxon>Pseudomonadales</taxon>
        <taxon>Pseudomonadaceae</taxon>
        <taxon>Stutzerimonas</taxon>
    </lineage>
</organism>